<name>A0A8H5X0C0_FUSHE</name>
<dbReference type="PANTHER" id="PTHR46910">
    <property type="entry name" value="TRANSCRIPTION FACTOR PDR1"/>
    <property type="match status" value="1"/>
</dbReference>
<evidence type="ECO:0000313" key="8">
    <source>
        <dbReference type="Proteomes" id="UP000567885"/>
    </source>
</evidence>
<evidence type="ECO:0000256" key="5">
    <source>
        <dbReference type="SAM" id="MobiDB-lite"/>
    </source>
</evidence>
<feature type="region of interest" description="Disordered" evidence="5">
    <location>
        <begin position="41"/>
        <end position="94"/>
    </location>
</feature>
<keyword evidence="4" id="KW-0539">Nucleus</keyword>
<dbReference type="GO" id="GO:0000981">
    <property type="term" value="F:DNA-binding transcription factor activity, RNA polymerase II-specific"/>
    <property type="evidence" value="ECO:0007669"/>
    <property type="project" value="InterPro"/>
</dbReference>
<dbReference type="CDD" id="cd12148">
    <property type="entry name" value="fungal_TF_MHR"/>
    <property type="match status" value="1"/>
</dbReference>
<evidence type="ECO:0000256" key="1">
    <source>
        <dbReference type="ARBA" id="ARBA00004123"/>
    </source>
</evidence>
<keyword evidence="3" id="KW-0238">DNA-binding</keyword>
<dbReference type="SMART" id="SM00066">
    <property type="entry name" value="GAL4"/>
    <property type="match status" value="1"/>
</dbReference>
<reference evidence="7 8" key="1">
    <citation type="submission" date="2020-05" db="EMBL/GenBank/DDBJ databases">
        <title>Identification and distribution of gene clusters putatively required for synthesis of sphingolipid metabolism inhibitors in phylogenetically diverse species of the filamentous fungus Fusarium.</title>
        <authorList>
            <person name="Kim H.-S."/>
            <person name="Busman M."/>
            <person name="Brown D.W."/>
            <person name="Divon H."/>
            <person name="Uhlig S."/>
            <person name="Proctor R.H."/>
        </authorList>
    </citation>
    <scope>NUCLEOTIDE SEQUENCE [LARGE SCALE GENOMIC DNA]</scope>
    <source>
        <strain evidence="7 8">NRRL 20693</strain>
    </source>
</reference>
<comment type="caution">
    <text evidence="7">The sequence shown here is derived from an EMBL/GenBank/DDBJ whole genome shotgun (WGS) entry which is preliminary data.</text>
</comment>
<evidence type="ECO:0000256" key="2">
    <source>
        <dbReference type="ARBA" id="ARBA00022723"/>
    </source>
</evidence>
<dbReference type="AlphaFoldDB" id="A0A8H5X0C0"/>
<dbReference type="PANTHER" id="PTHR46910:SF3">
    <property type="entry name" value="HALOTOLERANCE PROTEIN 9-RELATED"/>
    <property type="match status" value="1"/>
</dbReference>
<evidence type="ECO:0000313" key="7">
    <source>
        <dbReference type="EMBL" id="KAF5676564.1"/>
    </source>
</evidence>
<keyword evidence="2" id="KW-0479">Metal-binding</keyword>
<keyword evidence="8" id="KW-1185">Reference proteome</keyword>
<dbReference type="GO" id="GO:0005634">
    <property type="term" value="C:nucleus"/>
    <property type="evidence" value="ECO:0007669"/>
    <property type="project" value="UniProtKB-SubCell"/>
</dbReference>
<accession>A0A8H5X0C0</accession>
<comment type="subcellular location">
    <subcellularLocation>
        <location evidence="1">Nucleus</location>
    </subcellularLocation>
</comment>
<dbReference type="OrthoDB" id="2123952at2759"/>
<dbReference type="InterPro" id="IPR050987">
    <property type="entry name" value="AtrR-like"/>
</dbReference>
<organism evidence="7 8">
    <name type="scientific">Fusarium heterosporum</name>
    <dbReference type="NCBI Taxonomy" id="42747"/>
    <lineage>
        <taxon>Eukaryota</taxon>
        <taxon>Fungi</taxon>
        <taxon>Dikarya</taxon>
        <taxon>Ascomycota</taxon>
        <taxon>Pezizomycotina</taxon>
        <taxon>Sordariomycetes</taxon>
        <taxon>Hypocreomycetidae</taxon>
        <taxon>Hypocreales</taxon>
        <taxon>Nectriaceae</taxon>
        <taxon>Fusarium</taxon>
        <taxon>Fusarium heterosporum species complex</taxon>
    </lineage>
</organism>
<evidence type="ECO:0000256" key="3">
    <source>
        <dbReference type="ARBA" id="ARBA00023125"/>
    </source>
</evidence>
<dbReference type="CDD" id="cd00067">
    <property type="entry name" value="GAL4"/>
    <property type="match status" value="1"/>
</dbReference>
<protein>
    <submittedName>
        <fullName evidence="7">C6 zinc finger domain-containing protein</fullName>
    </submittedName>
</protein>
<feature type="domain" description="Zn(2)-C6 fungal-type" evidence="6">
    <location>
        <begin position="3"/>
        <end position="48"/>
    </location>
</feature>
<gene>
    <name evidence="7" type="ORF">FHETE_2060</name>
</gene>
<dbReference type="SUPFAM" id="SSF57701">
    <property type="entry name" value="Zn2/Cys6 DNA-binding domain"/>
    <property type="match status" value="1"/>
</dbReference>
<sequence>MSTKIPKACEPCRIRKKRCDGAHPCRNPDCQTSPHTCIYRPKARNRRSKRDNSEPVSQHPLLGSGHSVDGLSTDGSPSTQWVDRRSVEGSEQGVQHEVYHSVTETHLSPTPTDSSQLFYGPSSYFAFLQQIHRGVLSGTDHGQSQADKPRSGVDTFMQRSIFFGTPSRISPEVIRSESIQIPPISKEMAQGFLQGFKTMSYHRLPFYTQEEMDGLLENWYDPQRVHSIPLQTKASFLAILAIGALSTPRTDLAETLFTEARREAVVLDDAVTLKTLQLSLLFADYQVNMGRPNSTYQALTLGRRSSLRLKDITYPFPTEPLPIARLCHIARIMEDAAEAIYGRKASSIRQLYITAEELRGRLNQYAQDCGIASAQFGTGSGHLEMHESMTLHSLYYHAVILIFRPFLIAQYAMRVNGGTGEIKEMWLRQACRHAVDAAQDSIEFSANINQIGSISRYQGFFIECSCAVLLYDILCNAGIVEDGER</sequence>
<proteinExistence type="predicted"/>
<dbReference type="Pfam" id="PF00172">
    <property type="entry name" value="Zn_clus"/>
    <property type="match status" value="1"/>
</dbReference>
<dbReference type="GO" id="GO:0003677">
    <property type="term" value="F:DNA binding"/>
    <property type="evidence" value="ECO:0007669"/>
    <property type="project" value="UniProtKB-KW"/>
</dbReference>
<dbReference type="EMBL" id="JAAGWQ010000032">
    <property type="protein sequence ID" value="KAF5676564.1"/>
    <property type="molecule type" value="Genomic_DNA"/>
</dbReference>
<evidence type="ECO:0000259" key="6">
    <source>
        <dbReference type="SMART" id="SM00066"/>
    </source>
</evidence>
<dbReference type="InterPro" id="IPR036864">
    <property type="entry name" value="Zn2-C6_fun-type_DNA-bd_sf"/>
</dbReference>
<dbReference type="Gene3D" id="4.10.240.10">
    <property type="entry name" value="Zn(2)-C6 fungal-type DNA-binding domain"/>
    <property type="match status" value="1"/>
</dbReference>
<dbReference type="Proteomes" id="UP000567885">
    <property type="component" value="Unassembled WGS sequence"/>
</dbReference>
<dbReference type="GO" id="GO:0008270">
    <property type="term" value="F:zinc ion binding"/>
    <property type="evidence" value="ECO:0007669"/>
    <property type="project" value="InterPro"/>
</dbReference>
<evidence type="ECO:0000256" key="4">
    <source>
        <dbReference type="ARBA" id="ARBA00023242"/>
    </source>
</evidence>
<dbReference type="InterPro" id="IPR001138">
    <property type="entry name" value="Zn2Cys6_DnaBD"/>
</dbReference>